<dbReference type="AlphaFoldDB" id="A0A1H3C0B4"/>
<dbReference type="PANTHER" id="PTHR33525:SF3">
    <property type="entry name" value="RIBONUCLEASE Y"/>
    <property type="match status" value="1"/>
</dbReference>
<name>A0A1H3C0B4_9PSED</name>
<organism evidence="2 3">
    <name type="scientific">Pseudomonas kuykendallii</name>
    <dbReference type="NCBI Taxonomy" id="1007099"/>
    <lineage>
        <taxon>Bacteria</taxon>
        <taxon>Pseudomonadati</taxon>
        <taxon>Pseudomonadota</taxon>
        <taxon>Gammaproteobacteria</taxon>
        <taxon>Pseudomonadales</taxon>
        <taxon>Pseudomonadaceae</taxon>
        <taxon>Pseudomonas</taxon>
    </lineage>
</organism>
<evidence type="ECO:0000259" key="1">
    <source>
        <dbReference type="PROSITE" id="PS51833"/>
    </source>
</evidence>
<dbReference type="EMBL" id="FNNU01000004">
    <property type="protein sequence ID" value="SDX47506.1"/>
    <property type="molecule type" value="Genomic_DNA"/>
</dbReference>
<evidence type="ECO:0000313" key="3">
    <source>
        <dbReference type="Proteomes" id="UP000243778"/>
    </source>
</evidence>
<dbReference type="InterPro" id="IPR052340">
    <property type="entry name" value="RNase_Y/CdgJ"/>
</dbReference>
<accession>A0A1H3C0B4</accession>
<protein>
    <submittedName>
        <fullName evidence="2">HD-like signal output (HDOD) domain, no enzymatic activity</fullName>
    </submittedName>
</protein>
<dbReference type="PROSITE" id="PS51833">
    <property type="entry name" value="HDOD"/>
    <property type="match status" value="1"/>
</dbReference>
<dbReference type="PANTHER" id="PTHR33525">
    <property type="match status" value="1"/>
</dbReference>
<dbReference type="RefSeq" id="WP_090229875.1">
    <property type="nucleotide sequence ID" value="NZ_FNNU01000004.1"/>
</dbReference>
<reference evidence="3" key="1">
    <citation type="submission" date="2016-10" db="EMBL/GenBank/DDBJ databases">
        <authorList>
            <person name="Varghese N."/>
            <person name="Submissions S."/>
        </authorList>
    </citation>
    <scope>NUCLEOTIDE SEQUENCE [LARGE SCALE GENOMIC DNA]</scope>
    <source>
        <strain evidence="3">NRRL B-59562</strain>
    </source>
</reference>
<gene>
    <name evidence="2" type="ORF">SAMN05216287_3038</name>
</gene>
<feature type="domain" description="HDOD" evidence="1">
    <location>
        <begin position="27"/>
        <end position="214"/>
    </location>
</feature>
<dbReference type="Proteomes" id="UP000243778">
    <property type="component" value="Unassembled WGS sequence"/>
</dbReference>
<dbReference type="SUPFAM" id="SSF109604">
    <property type="entry name" value="HD-domain/PDEase-like"/>
    <property type="match status" value="1"/>
</dbReference>
<evidence type="ECO:0000313" key="2">
    <source>
        <dbReference type="EMBL" id="SDX47506.1"/>
    </source>
</evidence>
<dbReference type="STRING" id="1007099.SAMN05216287_3038"/>
<proteinExistence type="predicted"/>
<dbReference type="Gene3D" id="1.10.3210.10">
    <property type="entry name" value="Hypothetical protein af1432"/>
    <property type="match status" value="1"/>
</dbReference>
<dbReference type="InterPro" id="IPR013976">
    <property type="entry name" value="HDOD"/>
</dbReference>
<keyword evidence="3" id="KW-1185">Reference proteome</keyword>
<dbReference type="Pfam" id="PF08668">
    <property type="entry name" value="HDOD"/>
    <property type="match status" value="1"/>
</dbReference>
<dbReference type="OrthoDB" id="598113at2"/>
<sequence length="285" mass="31654">MQSQPHADARNLRLALLDRFLRGEARVPQMPENAEAIRRLLEDSRTQLEQLSRVINGDPALAAYLMQFAENPLFKTGRPCQHLRDVLGRLGIRNLNNLVLAFSLRNLFTSTEPTLQRVFRNRWKNAQLRAAYSAALCGRCPGIAVEDALLAGLLQDIGSLPLLDEIGRWPDAPRDEDELHALCDAISGPIGVILLTSWNQVPAIVDVTRHRDDWQREHAGKADLADLVQVASLLQQPRDEAPLAQLPALRQLFPYADHAALAQQLGDEVPGEAAFWLKLLGGKAN</sequence>